<protein>
    <submittedName>
        <fullName evidence="2">Cytochrome c oxidase subunit 2A</fullName>
    </submittedName>
</protein>
<dbReference type="EMBL" id="CP129013">
    <property type="protein sequence ID" value="WLR41758.1"/>
    <property type="molecule type" value="Genomic_DNA"/>
</dbReference>
<accession>A0ABY9JTC5</accession>
<dbReference type="Pfam" id="PF08113">
    <property type="entry name" value="CoxIIa"/>
    <property type="match status" value="1"/>
</dbReference>
<feature type="transmembrane region" description="Helical" evidence="1">
    <location>
        <begin position="28"/>
        <end position="50"/>
    </location>
</feature>
<dbReference type="InterPro" id="IPR012538">
    <property type="entry name" value="Cyt_c_oxidase_su2a"/>
</dbReference>
<dbReference type="RefSeq" id="WP_226541231.1">
    <property type="nucleotide sequence ID" value="NZ_CP129013.1"/>
</dbReference>
<reference evidence="2 3" key="1">
    <citation type="submission" date="2023-06" db="EMBL/GenBank/DDBJ databases">
        <title>Five Gram-positive bacteria isolated from mangrove sediments in Shenzhen, Guangdong, China.</title>
        <authorList>
            <person name="Yu S."/>
            <person name="Zheng W."/>
            <person name="Huang Y."/>
        </authorList>
    </citation>
    <scope>NUCLEOTIDE SEQUENCE [LARGE SCALE GENOMIC DNA]</scope>
    <source>
        <strain evidence="2 3">SaN35-3</strain>
    </source>
</reference>
<proteinExistence type="predicted"/>
<dbReference type="Proteomes" id="UP001197974">
    <property type="component" value="Chromosome"/>
</dbReference>
<sequence>MTNGVVPQKETQRQVKVESQNEPELKGAFISVLFVGLVIIISWLGVYYLFVTRT</sequence>
<keyword evidence="1" id="KW-0472">Membrane</keyword>
<name>A0ABY9JTC5_9BACI</name>
<organism evidence="2 3">
    <name type="scientific">Bacillus carboniphilus</name>
    <dbReference type="NCBI Taxonomy" id="86663"/>
    <lineage>
        <taxon>Bacteria</taxon>
        <taxon>Bacillati</taxon>
        <taxon>Bacillota</taxon>
        <taxon>Bacilli</taxon>
        <taxon>Bacillales</taxon>
        <taxon>Bacillaceae</taxon>
        <taxon>Bacillus</taxon>
    </lineage>
</organism>
<keyword evidence="1" id="KW-0812">Transmembrane</keyword>
<dbReference type="SUPFAM" id="SSF81473">
    <property type="entry name" value="Bacterial ba3 type cytochrome c oxidase subunit IIa"/>
    <property type="match status" value="1"/>
</dbReference>
<keyword evidence="3" id="KW-1185">Reference proteome</keyword>
<evidence type="ECO:0000313" key="3">
    <source>
        <dbReference type="Proteomes" id="UP001197974"/>
    </source>
</evidence>
<evidence type="ECO:0000256" key="1">
    <source>
        <dbReference type="SAM" id="Phobius"/>
    </source>
</evidence>
<dbReference type="InterPro" id="IPR036246">
    <property type="entry name" value="Cyt_c_oxidase_su2a_ba3"/>
</dbReference>
<keyword evidence="1" id="KW-1133">Transmembrane helix</keyword>
<evidence type="ECO:0000313" key="2">
    <source>
        <dbReference type="EMBL" id="WLR41758.1"/>
    </source>
</evidence>
<gene>
    <name evidence="2" type="ORF">LC087_12950</name>
</gene>